<keyword evidence="2" id="KW-1015">Disulfide bond</keyword>
<reference evidence="5" key="2">
    <citation type="submission" date="2025-08" db="UniProtKB">
        <authorList>
            <consortium name="Ensembl"/>
        </authorList>
    </citation>
    <scope>IDENTIFICATION</scope>
</reference>
<dbReference type="Gene3D" id="3.10.100.10">
    <property type="entry name" value="Mannose-Binding Protein A, subunit A"/>
    <property type="match status" value="1"/>
</dbReference>
<dbReference type="PANTHER" id="PTHR22803">
    <property type="entry name" value="MANNOSE, PHOSPHOLIPASE, LECTIN RECEPTOR RELATED"/>
    <property type="match status" value="1"/>
</dbReference>
<evidence type="ECO:0000259" key="4">
    <source>
        <dbReference type="PROSITE" id="PS50041"/>
    </source>
</evidence>
<evidence type="ECO:0000256" key="1">
    <source>
        <dbReference type="ARBA" id="ARBA00022734"/>
    </source>
</evidence>
<dbReference type="InterPro" id="IPR016186">
    <property type="entry name" value="C-type_lectin-like/link_sf"/>
</dbReference>
<dbReference type="SUPFAM" id="SSF56436">
    <property type="entry name" value="C-type lectin-like"/>
    <property type="match status" value="1"/>
</dbReference>
<reference evidence="5" key="3">
    <citation type="submission" date="2025-09" db="UniProtKB">
        <authorList>
            <consortium name="Ensembl"/>
        </authorList>
    </citation>
    <scope>IDENTIFICATION</scope>
</reference>
<sequence length="238" mass="27168">MEDMYVNVKYMNEMQVPALTATQNESGPRNSEKRFYGVIIFSLGLLSTSLLAGLIGFGVYYHTSAAAELSIKTNLAEERDVLKSCLFEMTEKRDLLECLCRKKKTCPPGWTKFWCSCYLLSTKTGSWTTGREDCRTRGADLVVIDSIEEQTFLSTFTNMSTWIGLSDRDKEGTWKWVDGTLLTVKFWFWASNQPDNGNGVTEWGEEHCVHILGWGSSNWNDYSCEAYLLWICEKPAQF</sequence>
<dbReference type="SMART" id="SM00034">
    <property type="entry name" value="CLECT"/>
    <property type="match status" value="1"/>
</dbReference>
<dbReference type="Proteomes" id="UP000265040">
    <property type="component" value="Chromosome 21"/>
</dbReference>
<dbReference type="CDD" id="cd03590">
    <property type="entry name" value="CLECT_DC-SIGN_like"/>
    <property type="match status" value="1"/>
</dbReference>
<keyword evidence="1" id="KW-0430">Lectin</keyword>
<keyword evidence="3" id="KW-1133">Transmembrane helix</keyword>
<proteinExistence type="predicted"/>
<dbReference type="InterPro" id="IPR050111">
    <property type="entry name" value="C-type_lectin/snaclec_domain"/>
</dbReference>
<protein>
    <recommendedName>
        <fullName evidence="4">C-type lectin domain-containing protein</fullName>
    </recommendedName>
</protein>
<keyword evidence="6" id="KW-1185">Reference proteome</keyword>
<feature type="domain" description="C-type lectin" evidence="4">
    <location>
        <begin position="113"/>
        <end position="233"/>
    </location>
</feature>
<evidence type="ECO:0000256" key="3">
    <source>
        <dbReference type="SAM" id="Phobius"/>
    </source>
</evidence>
<accession>A0A3Q1H7C1</accession>
<dbReference type="GeneID" id="113173785"/>
<organism evidence="5 6">
    <name type="scientific">Anabas testudineus</name>
    <name type="common">Climbing perch</name>
    <name type="synonym">Anthias testudineus</name>
    <dbReference type="NCBI Taxonomy" id="64144"/>
    <lineage>
        <taxon>Eukaryota</taxon>
        <taxon>Metazoa</taxon>
        <taxon>Chordata</taxon>
        <taxon>Craniata</taxon>
        <taxon>Vertebrata</taxon>
        <taxon>Euteleostomi</taxon>
        <taxon>Actinopterygii</taxon>
        <taxon>Neopterygii</taxon>
        <taxon>Teleostei</taxon>
        <taxon>Neoteleostei</taxon>
        <taxon>Acanthomorphata</taxon>
        <taxon>Anabantaria</taxon>
        <taxon>Anabantiformes</taxon>
        <taxon>Anabantoidei</taxon>
        <taxon>Anabantidae</taxon>
        <taxon>Anabas</taxon>
    </lineage>
</organism>
<feature type="transmembrane region" description="Helical" evidence="3">
    <location>
        <begin position="35"/>
        <end position="61"/>
    </location>
</feature>
<dbReference type="InterPro" id="IPR016187">
    <property type="entry name" value="CTDL_fold"/>
</dbReference>
<evidence type="ECO:0000256" key="2">
    <source>
        <dbReference type="ARBA" id="ARBA00023157"/>
    </source>
</evidence>
<dbReference type="GO" id="GO:0030246">
    <property type="term" value="F:carbohydrate binding"/>
    <property type="evidence" value="ECO:0007669"/>
    <property type="project" value="UniProtKB-KW"/>
</dbReference>
<evidence type="ECO:0000313" key="6">
    <source>
        <dbReference type="Proteomes" id="UP000265040"/>
    </source>
</evidence>
<dbReference type="InterPro" id="IPR001304">
    <property type="entry name" value="C-type_lectin-like"/>
</dbReference>
<dbReference type="PROSITE" id="PS00615">
    <property type="entry name" value="C_TYPE_LECTIN_1"/>
    <property type="match status" value="1"/>
</dbReference>
<dbReference type="OrthoDB" id="10255512at2759"/>
<dbReference type="InterPro" id="IPR018378">
    <property type="entry name" value="C-type_lectin_CS"/>
</dbReference>
<dbReference type="InterPro" id="IPR033989">
    <property type="entry name" value="CD209-like_CTLD"/>
</dbReference>
<dbReference type="AlphaFoldDB" id="A0A3Q1H7C1"/>
<reference evidence="5" key="1">
    <citation type="submission" date="2021-04" db="EMBL/GenBank/DDBJ databases">
        <authorList>
            <consortium name="Wellcome Sanger Institute Data Sharing"/>
        </authorList>
    </citation>
    <scope>NUCLEOTIDE SEQUENCE [LARGE SCALE GENOMIC DNA]</scope>
</reference>
<name>A0A3Q1H7C1_ANATE</name>
<keyword evidence="3" id="KW-0472">Membrane</keyword>
<dbReference type="Pfam" id="PF00059">
    <property type="entry name" value="Lectin_C"/>
    <property type="match status" value="1"/>
</dbReference>
<keyword evidence="3" id="KW-0812">Transmembrane</keyword>
<dbReference type="Ensembl" id="ENSATET00000000666.3">
    <property type="protein sequence ID" value="ENSATEP00000000653.2"/>
    <property type="gene ID" value="ENSATEG00000033571.1"/>
</dbReference>
<dbReference type="RefSeq" id="XP_026233127.1">
    <property type="nucleotide sequence ID" value="XM_026377342.1"/>
</dbReference>
<dbReference type="PROSITE" id="PS50041">
    <property type="entry name" value="C_TYPE_LECTIN_2"/>
    <property type="match status" value="1"/>
</dbReference>
<evidence type="ECO:0000313" key="5">
    <source>
        <dbReference type="Ensembl" id="ENSATEP00000000653.2"/>
    </source>
</evidence>
<dbReference type="GeneTree" id="ENSGT01030000234575"/>